<dbReference type="GO" id="GO:0005504">
    <property type="term" value="F:fatty acid binding"/>
    <property type="evidence" value="ECO:0007669"/>
    <property type="project" value="InterPro"/>
</dbReference>
<proteinExistence type="predicted"/>
<dbReference type="Proteomes" id="UP001180020">
    <property type="component" value="Unassembled WGS sequence"/>
</dbReference>
<organism evidence="3 4">
    <name type="scientific">Acorus calamus</name>
    <name type="common">Sweet flag</name>
    <dbReference type="NCBI Taxonomy" id="4465"/>
    <lineage>
        <taxon>Eukaryota</taxon>
        <taxon>Viridiplantae</taxon>
        <taxon>Streptophyta</taxon>
        <taxon>Embryophyta</taxon>
        <taxon>Tracheophyta</taxon>
        <taxon>Spermatophyta</taxon>
        <taxon>Magnoliopsida</taxon>
        <taxon>Liliopsida</taxon>
        <taxon>Acoraceae</taxon>
        <taxon>Acorus</taxon>
    </lineage>
</organism>
<dbReference type="Pfam" id="PF14368">
    <property type="entry name" value="LTP_2"/>
    <property type="match status" value="1"/>
</dbReference>
<evidence type="ECO:0000313" key="3">
    <source>
        <dbReference type="EMBL" id="KAK1293219.1"/>
    </source>
</evidence>
<evidence type="ECO:0000259" key="2">
    <source>
        <dbReference type="SMART" id="SM00499"/>
    </source>
</evidence>
<feature type="chain" id="PRO_5043451630" evidence="1">
    <location>
        <begin position="28"/>
        <end position="117"/>
    </location>
</feature>
<evidence type="ECO:0000256" key="1">
    <source>
        <dbReference type="SAM" id="SignalP"/>
    </source>
</evidence>
<accession>A0AAV9CXK3</accession>
<feature type="domain" description="Bifunctional inhibitor/plant lipid transfer protein/seed storage helical" evidence="2">
    <location>
        <begin position="37"/>
        <end position="109"/>
    </location>
</feature>
<dbReference type="InterPro" id="IPR036312">
    <property type="entry name" value="Bifun_inhib/LTP/seed_sf"/>
</dbReference>
<dbReference type="SMART" id="SM00499">
    <property type="entry name" value="AAI"/>
    <property type="match status" value="1"/>
</dbReference>
<dbReference type="EMBL" id="JAUJYO010000017">
    <property type="protein sequence ID" value="KAK1293219.1"/>
    <property type="molecule type" value="Genomic_DNA"/>
</dbReference>
<feature type="signal peptide" evidence="1">
    <location>
        <begin position="1"/>
        <end position="27"/>
    </location>
</feature>
<dbReference type="SUPFAM" id="SSF47699">
    <property type="entry name" value="Bifunctional inhibitor/lipid-transfer protein/seed storage 2S albumin"/>
    <property type="match status" value="1"/>
</dbReference>
<keyword evidence="4" id="KW-1185">Reference proteome</keyword>
<dbReference type="GO" id="GO:0009627">
    <property type="term" value="P:systemic acquired resistance"/>
    <property type="evidence" value="ECO:0007669"/>
    <property type="project" value="InterPro"/>
</dbReference>
<dbReference type="PANTHER" id="PTHR33122">
    <property type="entry name" value="LIPID BINDING PROTEIN-RELATED"/>
    <property type="match status" value="1"/>
</dbReference>
<dbReference type="CDD" id="cd04660">
    <property type="entry name" value="nsLTP_like"/>
    <property type="match status" value="1"/>
</dbReference>
<reference evidence="3" key="2">
    <citation type="submission" date="2023-06" db="EMBL/GenBank/DDBJ databases">
        <authorList>
            <person name="Ma L."/>
            <person name="Liu K.-W."/>
            <person name="Li Z."/>
            <person name="Hsiao Y.-Y."/>
            <person name="Qi Y."/>
            <person name="Fu T."/>
            <person name="Tang G."/>
            <person name="Zhang D."/>
            <person name="Sun W.-H."/>
            <person name="Liu D.-K."/>
            <person name="Li Y."/>
            <person name="Chen G.-Z."/>
            <person name="Liu X.-D."/>
            <person name="Liao X.-Y."/>
            <person name="Jiang Y.-T."/>
            <person name="Yu X."/>
            <person name="Hao Y."/>
            <person name="Huang J."/>
            <person name="Zhao X.-W."/>
            <person name="Ke S."/>
            <person name="Chen Y.-Y."/>
            <person name="Wu W.-L."/>
            <person name="Hsu J.-L."/>
            <person name="Lin Y.-F."/>
            <person name="Huang M.-D."/>
            <person name="Li C.-Y."/>
            <person name="Huang L."/>
            <person name="Wang Z.-W."/>
            <person name="Zhao X."/>
            <person name="Zhong W.-Y."/>
            <person name="Peng D.-H."/>
            <person name="Ahmad S."/>
            <person name="Lan S."/>
            <person name="Zhang J.-S."/>
            <person name="Tsai W.-C."/>
            <person name="Van De Peer Y."/>
            <person name="Liu Z.-J."/>
        </authorList>
    </citation>
    <scope>NUCLEOTIDE SEQUENCE</scope>
    <source>
        <strain evidence="3">CP</strain>
        <tissue evidence="3">Leaves</tissue>
    </source>
</reference>
<dbReference type="InterPro" id="IPR044741">
    <property type="entry name" value="NsLTP-like"/>
</dbReference>
<keyword evidence="1" id="KW-0732">Signal</keyword>
<dbReference type="InterPro" id="IPR016140">
    <property type="entry name" value="Bifunc_inhib/LTP/seed_store"/>
</dbReference>
<evidence type="ECO:0000313" key="4">
    <source>
        <dbReference type="Proteomes" id="UP001180020"/>
    </source>
</evidence>
<dbReference type="PANTHER" id="PTHR33122:SF60">
    <property type="entry name" value="LIPID-TRANSFER PROTEIN DIR1-RELATED"/>
    <property type="match status" value="1"/>
</dbReference>
<reference evidence="3" key="1">
    <citation type="journal article" date="2023" name="Nat. Commun.">
        <title>Diploid and tetraploid genomes of Acorus and the evolution of monocots.</title>
        <authorList>
            <person name="Ma L."/>
            <person name="Liu K.W."/>
            <person name="Li Z."/>
            <person name="Hsiao Y.Y."/>
            <person name="Qi Y."/>
            <person name="Fu T."/>
            <person name="Tang G.D."/>
            <person name="Zhang D."/>
            <person name="Sun W.H."/>
            <person name="Liu D.K."/>
            <person name="Li Y."/>
            <person name="Chen G.Z."/>
            <person name="Liu X.D."/>
            <person name="Liao X.Y."/>
            <person name="Jiang Y.T."/>
            <person name="Yu X."/>
            <person name="Hao Y."/>
            <person name="Huang J."/>
            <person name="Zhao X.W."/>
            <person name="Ke S."/>
            <person name="Chen Y.Y."/>
            <person name="Wu W.L."/>
            <person name="Hsu J.L."/>
            <person name="Lin Y.F."/>
            <person name="Huang M.D."/>
            <person name="Li C.Y."/>
            <person name="Huang L."/>
            <person name="Wang Z.W."/>
            <person name="Zhao X."/>
            <person name="Zhong W.Y."/>
            <person name="Peng D.H."/>
            <person name="Ahmad S."/>
            <person name="Lan S."/>
            <person name="Zhang J.S."/>
            <person name="Tsai W.C."/>
            <person name="Van de Peer Y."/>
            <person name="Liu Z.J."/>
        </authorList>
    </citation>
    <scope>NUCLEOTIDE SEQUENCE</scope>
    <source>
        <strain evidence="3">CP</strain>
    </source>
</reference>
<dbReference type="AlphaFoldDB" id="A0AAV9CXK3"/>
<dbReference type="InterPro" id="IPR039265">
    <property type="entry name" value="DIR1-like"/>
</dbReference>
<sequence length="117" mass="12373">MTTTKKGNSSFIVPLIVVVVVVMVVAAADVGEALEICNMDASRLSGCLPAIRGPSPAPPTQGCCDVIRTSDLHCLCGYRDSSLLPSFGVDPKLAMALPRQCRLNPPPECDGKPIMIY</sequence>
<dbReference type="Gene3D" id="1.10.110.10">
    <property type="entry name" value="Plant lipid-transfer and hydrophobic proteins"/>
    <property type="match status" value="1"/>
</dbReference>
<comment type="caution">
    <text evidence="3">The sequence shown here is derived from an EMBL/GenBank/DDBJ whole genome shotgun (WGS) entry which is preliminary data.</text>
</comment>
<gene>
    <name evidence="3" type="primary">DIR1</name>
    <name evidence="3" type="ORF">QJS10_CPB17g02035</name>
</gene>
<name>A0AAV9CXK3_ACOCL</name>
<protein>
    <submittedName>
        <fullName evidence="3">Lipid-transfer protein DIR1</fullName>
    </submittedName>
</protein>